<reference evidence="1" key="1">
    <citation type="submission" date="2023-03" db="EMBL/GenBank/DDBJ databases">
        <title>Massive genome expansion in bonnet fungi (Mycena s.s.) driven by repeated elements and novel gene families across ecological guilds.</title>
        <authorList>
            <consortium name="Lawrence Berkeley National Laboratory"/>
            <person name="Harder C.B."/>
            <person name="Miyauchi S."/>
            <person name="Viragh M."/>
            <person name="Kuo A."/>
            <person name="Thoen E."/>
            <person name="Andreopoulos B."/>
            <person name="Lu D."/>
            <person name="Skrede I."/>
            <person name="Drula E."/>
            <person name="Henrissat B."/>
            <person name="Morin E."/>
            <person name="Kohler A."/>
            <person name="Barry K."/>
            <person name="LaButti K."/>
            <person name="Morin E."/>
            <person name="Salamov A."/>
            <person name="Lipzen A."/>
            <person name="Mereny Z."/>
            <person name="Hegedus B."/>
            <person name="Baldrian P."/>
            <person name="Stursova M."/>
            <person name="Weitz H."/>
            <person name="Taylor A."/>
            <person name="Grigoriev I.V."/>
            <person name="Nagy L.G."/>
            <person name="Martin F."/>
            <person name="Kauserud H."/>
        </authorList>
    </citation>
    <scope>NUCLEOTIDE SEQUENCE</scope>
    <source>
        <strain evidence="1">CBHHK200</strain>
    </source>
</reference>
<evidence type="ECO:0000313" key="2">
    <source>
        <dbReference type="Proteomes" id="UP001218188"/>
    </source>
</evidence>
<feature type="non-terminal residue" evidence="1">
    <location>
        <position position="1"/>
    </location>
</feature>
<name>A0AAD6SXU8_9AGAR</name>
<dbReference type="Proteomes" id="UP001218188">
    <property type="component" value="Unassembled WGS sequence"/>
</dbReference>
<accession>A0AAD6SXU8</accession>
<proteinExistence type="predicted"/>
<dbReference type="AlphaFoldDB" id="A0AAD6SXU8"/>
<sequence length="82" mass="9341">RHMLKGLVLNGPAPMGKLERPAEMREQQLAVYFSRESAELVLEHVLLGSNVRADQLRLLVDDCVRGSEYARATWPKYGMQED</sequence>
<feature type="non-terminal residue" evidence="1">
    <location>
        <position position="82"/>
    </location>
</feature>
<organism evidence="1 2">
    <name type="scientific">Mycena alexandri</name>
    <dbReference type="NCBI Taxonomy" id="1745969"/>
    <lineage>
        <taxon>Eukaryota</taxon>
        <taxon>Fungi</taxon>
        <taxon>Dikarya</taxon>
        <taxon>Basidiomycota</taxon>
        <taxon>Agaricomycotina</taxon>
        <taxon>Agaricomycetes</taxon>
        <taxon>Agaricomycetidae</taxon>
        <taxon>Agaricales</taxon>
        <taxon>Marasmiineae</taxon>
        <taxon>Mycenaceae</taxon>
        <taxon>Mycena</taxon>
    </lineage>
</organism>
<keyword evidence="2" id="KW-1185">Reference proteome</keyword>
<gene>
    <name evidence="1" type="ORF">C8F04DRAFT_927653</name>
</gene>
<protein>
    <submittedName>
        <fullName evidence="1">Uncharacterized protein</fullName>
    </submittedName>
</protein>
<evidence type="ECO:0000313" key="1">
    <source>
        <dbReference type="EMBL" id="KAJ7034308.1"/>
    </source>
</evidence>
<comment type="caution">
    <text evidence="1">The sequence shown here is derived from an EMBL/GenBank/DDBJ whole genome shotgun (WGS) entry which is preliminary data.</text>
</comment>
<dbReference type="EMBL" id="JARJCM010000058">
    <property type="protein sequence ID" value="KAJ7034308.1"/>
    <property type="molecule type" value="Genomic_DNA"/>
</dbReference>